<evidence type="ECO:0000313" key="2">
    <source>
        <dbReference type="EMBL" id="DAD36007.1"/>
    </source>
</evidence>
<comment type="caution">
    <text evidence="2">The sequence shown here is derived from an EMBL/GenBank/DDBJ whole genome shotgun (WGS) entry which is preliminary data.</text>
</comment>
<name>A0A822YTZ8_NELNU</name>
<evidence type="ECO:0000259" key="1">
    <source>
        <dbReference type="PROSITE" id="PS50013"/>
    </source>
</evidence>
<dbReference type="Gene3D" id="2.40.50.40">
    <property type="match status" value="1"/>
</dbReference>
<dbReference type="InterPro" id="IPR016197">
    <property type="entry name" value="Chromo-like_dom_sf"/>
</dbReference>
<evidence type="ECO:0000313" key="3">
    <source>
        <dbReference type="Proteomes" id="UP000607653"/>
    </source>
</evidence>
<dbReference type="PROSITE" id="PS50013">
    <property type="entry name" value="CHROMO_2"/>
    <property type="match status" value="1"/>
</dbReference>
<protein>
    <recommendedName>
        <fullName evidence="1">Chromo domain-containing protein</fullName>
    </recommendedName>
</protein>
<feature type="domain" description="Chromo" evidence="1">
    <location>
        <begin position="30"/>
        <end position="79"/>
    </location>
</feature>
<proteinExistence type="predicted"/>
<dbReference type="InterPro" id="IPR000953">
    <property type="entry name" value="Chromo/chromo_shadow_dom"/>
</dbReference>
<dbReference type="CDD" id="cd00024">
    <property type="entry name" value="CD_CSD"/>
    <property type="match status" value="1"/>
</dbReference>
<keyword evidence="3" id="KW-1185">Reference proteome</keyword>
<dbReference type="EMBL" id="DUZY01000004">
    <property type="protein sequence ID" value="DAD36007.1"/>
    <property type="molecule type" value="Genomic_DNA"/>
</dbReference>
<accession>A0A822YTZ8</accession>
<dbReference type="SUPFAM" id="SSF54160">
    <property type="entry name" value="Chromo domain-like"/>
    <property type="match status" value="1"/>
</dbReference>
<sequence>MKRWADQKEAAHIGDLVLVKLLPQQFKSLRKVECILTNRTVRRHGVPPYKEYFIKWKNFPNSEASWERAEDLWQFKHLI</sequence>
<organism evidence="2 3">
    <name type="scientific">Nelumbo nucifera</name>
    <name type="common">Sacred lotus</name>
    <dbReference type="NCBI Taxonomy" id="4432"/>
    <lineage>
        <taxon>Eukaryota</taxon>
        <taxon>Viridiplantae</taxon>
        <taxon>Streptophyta</taxon>
        <taxon>Embryophyta</taxon>
        <taxon>Tracheophyta</taxon>
        <taxon>Spermatophyta</taxon>
        <taxon>Magnoliopsida</taxon>
        <taxon>Proteales</taxon>
        <taxon>Nelumbonaceae</taxon>
        <taxon>Nelumbo</taxon>
    </lineage>
</organism>
<dbReference type="Proteomes" id="UP000607653">
    <property type="component" value="Unassembled WGS sequence"/>
</dbReference>
<reference evidence="2 3" key="1">
    <citation type="journal article" date="2020" name="Mol. Biol. Evol.">
        <title>Distinct Expression and Methylation Patterns for Genes with Different Fates following a Single Whole-Genome Duplication in Flowering Plants.</title>
        <authorList>
            <person name="Shi T."/>
            <person name="Rahmani R.S."/>
            <person name="Gugger P.F."/>
            <person name="Wang M."/>
            <person name="Li H."/>
            <person name="Zhang Y."/>
            <person name="Li Z."/>
            <person name="Wang Q."/>
            <person name="Van de Peer Y."/>
            <person name="Marchal K."/>
            <person name="Chen J."/>
        </authorList>
    </citation>
    <scope>NUCLEOTIDE SEQUENCE [LARGE SCALE GENOMIC DNA]</scope>
    <source>
        <tissue evidence="2">Leaf</tissue>
    </source>
</reference>
<dbReference type="AlphaFoldDB" id="A0A822YTZ8"/>
<gene>
    <name evidence="2" type="ORF">HUJ06_006647</name>
</gene>
<dbReference type="Pfam" id="PF00385">
    <property type="entry name" value="Chromo"/>
    <property type="match status" value="1"/>
</dbReference>
<dbReference type="InterPro" id="IPR023780">
    <property type="entry name" value="Chromo_domain"/>
</dbReference>